<organism evidence="14 15">
    <name type="scientific">Flemingia macrophylla</name>
    <dbReference type="NCBI Taxonomy" id="520843"/>
    <lineage>
        <taxon>Eukaryota</taxon>
        <taxon>Viridiplantae</taxon>
        <taxon>Streptophyta</taxon>
        <taxon>Embryophyta</taxon>
        <taxon>Tracheophyta</taxon>
        <taxon>Spermatophyta</taxon>
        <taxon>Magnoliopsida</taxon>
        <taxon>eudicotyledons</taxon>
        <taxon>Gunneridae</taxon>
        <taxon>Pentapetalae</taxon>
        <taxon>rosids</taxon>
        <taxon>fabids</taxon>
        <taxon>Fabales</taxon>
        <taxon>Fabaceae</taxon>
        <taxon>Papilionoideae</taxon>
        <taxon>50 kb inversion clade</taxon>
        <taxon>NPAAA clade</taxon>
        <taxon>indigoferoid/millettioid clade</taxon>
        <taxon>Phaseoleae</taxon>
        <taxon>Flemingia</taxon>
    </lineage>
</organism>
<dbReference type="GO" id="GO:0010047">
    <property type="term" value="P:fruit dehiscence"/>
    <property type="evidence" value="ECO:0007669"/>
    <property type="project" value="UniProtKB-ARBA"/>
</dbReference>
<dbReference type="InterPro" id="IPR012334">
    <property type="entry name" value="Pectin_lyas_fold"/>
</dbReference>
<keyword evidence="15" id="KW-1185">Reference proteome</keyword>
<dbReference type="PANTHER" id="PTHR31375">
    <property type="match status" value="1"/>
</dbReference>
<evidence type="ECO:0000313" key="15">
    <source>
        <dbReference type="Proteomes" id="UP001603857"/>
    </source>
</evidence>
<dbReference type="AlphaFoldDB" id="A0ABD1LB68"/>
<sequence length="468" mass="51266">MALLKHLLLSFTIIIISFVACYSTLQDEDPPSSIYVHDHSSFFDDGGAFKNLIKQSTEVLSLDMLDKLDNNNRHSSPKVVNVNDYGAKGNGHTDDTEAFKKAWEDVCSSGDAILAVPEENSYMLKPIRFTGPCKPNIEVQFSGTLEASDDPSDYSEDSRHWLVFDNIQKLFISGGGTINGNGNIWWQNSCKRNKKSPCKDAPTALTFYSCDDLIVKDLTIENGQQIHVSFQDSVNVKVSGLNVTAPEDSPNTDGIHITNTQNIQISNSVIGTGDDCISIVHGSKNVEATDITCGPGHGISIGSLGAGKSKENVSGILVNGAKIFGTKNGVRIKTWQGGSGSASNIQFQNIQMDNVTNPIIINQNYCDKKKKPCKRGKSAVHIKNVLYQNITGTSASDIAVKFDCSEKFPCKEITLQDIDLQCEGGDDAEALCNNVELSYLGHVRPRCISEKKKTYAITSLWKDYLWYI</sequence>
<keyword evidence="13" id="KW-0472">Membrane</keyword>
<comment type="similarity">
    <text evidence="2 12">Belongs to the glycosyl hydrolase 28 family.</text>
</comment>
<evidence type="ECO:0000256" key="13">
    <source>
        <dbReference type="SAM" id="Phobius"/>
    </source>
</evidence>
<dbReference type="InterPro" id="IPR006626">
    <property type="entry name" value="PbH1"/>
</dbReference>
<evidence type="ECO:0000256" key="1">
    <source>
        <dbReference type="ARBA" id="ARBA00004191"/>
    </source>
</evidence>
<keyword evidence="13" id="KW-1133">Transmembrane helix</keyword>
<evidence type="ECO:0000256" key="11">
    <source>
        <dbReference type="PROSITE-ProRule" id="PRU10052"/>
    </source>
</evidence>
<dbReference type="GO" id="GO:0004650">
    <property type="term" value="F:polygalacturonase activity"/>
    <property type="evidence" value="ECO:0007669"/>
    <property type="project" value="UniProtKB-EC"/>
</dbReference>
<dbReference type="InterPro" id="IPR011050">
    <property type="entry name" value="Pectin_lyase_fold/virulence"/>
</dbReference>
<proteinExistence type="inferred from homology"/>
<dbReference type="EC" id="3.2.1.15" evidence="3"/>
<dbReference type="SUPFAM" id="SSF51126">
    <property type="entry name" value="Pectin lyase-like"/>
    <property type="match status" value="1"/>
</dbReference>
<dbReference type="GO" id="GO:0009901">
    <property type="term" value="P:anther dehiscence"/>
    <property type="evidence" value="ECO:0007669"/>
    <property type="project" value="UniProtKB-ARBA"/>
</dbReference>
<evidence type="ECO:0000256" key="5">
    <source>
        <dbReference type="ARBA" id="ARBA00022525"/>
    </source>
</evidence>
<evidence type="ECO:0000256" key="9">
    <source>
        <dbReference type="ARBA" id="ARBA00023316"/>
    </source>
</evidence>
<keyword evidence="4" id="KW-0134">Cell wall</keyword>
<dbReference type="InterPro" id="IPR000743">
    <property type="entry name" value="Glyco_hydro_28"/>
</dbReference>
<keyword evidence="9" id="KW-0961">Cell wall biogenesis/degradation</keyword>
<evidence type="ECO:0000256" key="12">
    <source>
        <dbReference type="RuleBase" id="RU361169"/>
    </source>
</evidence>
<reference evidence="14 15" key="1">
    <citation type="submission" date="2024-08" db="EMBL/GenBank/DDBJ databases">
        <title>Insights into the chromosomal genome structure of Flemingia macrophylla.</title>
        <authorList>
            <person name="Ding Y."/>
            <person name="Zhao Y."/>
            <person name="Bi W."/>
            <person name="Wu M."/>
            <person name="Zhao G."/>
            <person name="Gong Y."/>
            <person name="Li W."/>
            <person name="Zhang P."/>
        </authorList>
    </citation>
    <scope>NUCLEOTIDE SEQUENCE [LARGE SCALE GENOMIC DNA]</scope>
    <source>
        <strain evidence="14">DYQJB</strain>
        <tissue evidence="14">Leaf</tissue>
    </source>
</reference>
<keyword evidence="7 12" id="KW-0378">Hydrolase</keyword>
<evidence type="ECO:0000256" key="4">
    <source>
        <dbReference type="ARBA" id="ARBA00022512"/>
    </source>
</evidence>
<evidence type="ECO:0000313" key="14">
    <source>
        <dbReference type="EMBL" id="KAL2320769.1"/>
    </source>
</evidence>
<dbReference type="GO" id="GO:0009830">
    <property type="term" value="P:cell wall modification involved in abscission"/>
    <property type="evidence" value="ECO:0007669"/>
    <property type="project" value="UniProtKB-ARBA"/>
</dbReference>
<evidence type="ECO:0000256" key="2">
    <source>
        <dbReference type="ARBA" id="ARBA00008834"/>
    </source>
</evidence>
<protein>
    <recommendedName>
        <fullName evidence="3">endo-polygalacturonase</fullName>
        <ecNumber evidence="3">3.2.1.15</ecNumber>
    </recommendedName>
</protein>
<accession>A0ABD1LB68</accession>
<evidence type="ECO:0000256" key="8">
    <source>
        <dbReference type="ARBA" id="ARBA00023295"/>
    </source>
</evidence>
<keyword evidence="13" id="KW-0812">Transmembrane</keyword>
<keyword evidence="8 12" id="KW-0326">Glycosidase</keyword>
<dbReference type="SMART" id="SM00710">
    <property type="entry name" value="PbH1"/>
    <property type="match status" value="5"/>
</dbReference>
<dbReference type="Proteomes" id="UP001603857">
    <property type="component" value="Unassembled WGS sequence"/>
</dbReference>
<comment type="caution">
    <text evidence="14">The sequence shown here is derived from an EMBL/GenBank/DDBJ whole genome shotgun (WGS) entry which is preliminary data.</text>
</comment>
<dbReference type="Pfam" id="PF00295">
    <property type="entry name" value="Glyco_hydro_28"/>
    <property type="match status" value="1"/>
</dbReference>
<name>A0ABD1LB68_9FABA</name>
<gene>
    <name evidence="14" type="ORF">Fmac_029738</name>
</gene>
<feature type="transmembrane region" description="Helical" evidence="13">
    <location>
        <begin position="7"/>
        <end position="25"/>
    </location>
</feature>
<dbReference type="PROSITE" id="PS51257">
    <property type="entry name" value="PROKAR_LIPOPROTEIN"/>
    <property type="match status" value="1"/>
</dbReference>
<keyword evidence="5" id="KW-0964">Secreted</keyword>
<evidence type="ECO:0000256" key="7">
    <source>
        <dbReference type="ARBA" id="ARBA00022801"/>
    </source>
</evidence>
<dbReference type="EMBL" id="JBGMDY010000010">
    <property type="protein sequence ID" value="KAL2320769.1"/>
    <property type="molecule type" value="Genomic_DNA"/>
</dbReference>
<dbReference type="FunFam" id="2.160.20.10:FF:000028">
    <property type="entry name" value="Polygalacturonase QRT2"/>
    <property type="match status" value="1"/>
</dbReference>
<evidence type="ECO:0000256" key="6">
    <source>
        <dbReference type="ARBA" id="ARBA00022729"/>
    </source>
</evidence>
<comment type="subcellular location">
    <subcellularLocation>
        <location evidence="1">Secreted</location>
        <location evidence="1">Cell wall</location>
    </subcellularLocation>
</comment>
<comment type="catalytic activity">
    <reaction evidence="10">
        <text>(1,4-alpha-D-galacturonosyl)n+m + H2O = (1,4-alpha-D-galacturonosyl)n + (1,4-alpha-D-galacturonosyl)m.</text>
        <dbReference type="EC" id="3.2.1.15"/>
    </reaction>
</comment>
<dbReference type="Gene3D" id="2.160.20.10">
    <property type="entry name" value="Single-stranded right-handed beta-helix, Pectin lyase-like"/>
    <property type="match status" value="1"/>
</dbReference>
<evidence type="ECO:0000256" key="3">
    <source>
        <dbReference type="ARBA" id="ARBA00012736"/>
    </source>
</evidence>
<keyword evidence="6" id="KW-0732">Signal</keyword>
<dbReference type="PROSITE" id="PS00502">
    <property type="entry name" value="POLYGALACTURONASE"/>
    <property type="match status" value="1"/>
</dbReference>
<feature type="active site" evidence="11">
    <location>
        <position position="297"/>
    </location>
</feature>
<evidence type="ECO:0000256" key="10">
    <source>
        <dbReference type="ARBA" id="ARBA00034074"/>
    </source>
</evidence>